<organism evidence="7 8">
    <name type="scientific">Talaromyces stipitatus (strain ATCC 10500 / CBS 375.48 / QM 6759 / NRRL 1006)</name>
    <name type="common">Penicillium stipitatum</name>
    <dbReference type="NCBI Taxonomy" id="441959"/>
    <lineage>
        <taxon>Eukaryota</taxon>
        <taxon>Fungi</taxon>
        <taxon>Dikarya</taxon>
        <taxon>Ascomycota</taxon>
        <taxon>Pezizomycotina</taxon>
        <taxon>Eurotiomycetes</taxon>
        <taxon>Eurotiomycetidae</taxon>
        <taxon>Eurotiales</taxon>
        <taxon>Trichocomaceae</taxon>
        <taxon>Talaromyces</taxon>
        <taxon>Talaromyces sect. Talaromyces</taxon>
    </lineage>
</organism>
<dbReference type="InterPro" id="IPR059032">
    <property type="entry name" value="WHD_DDX60"/>
</dbReference>
<dbReference type="GO" id="GO:0005737">
    <property type="term" value="C:cytoplasm"/>
    <property type="evidence" value="ECO:0007669"/>
    <property type="project" value="TreeGrafter"/>
</dbReference>
<dbReference type="CDD" id="cd18025">
    <property type="entry name" value="DEXHc_DDX60"/>
    <property type="match status" value="1"/>
</dbReference>
<evidence type="ECO:0000313" key="8">
    <source>
        <dbReference type="Proteomes" id="UP000001745"/>
    </source>
</evidence>
<dbReference type="eggNOG" id="KOG0949">
    <property type="taxonomic scope" value="Eukaryota"/>
</dbReference>
<keyword evidence="2" id="KW-0378">Hydrolase</keyword>
<dbReference type="GO" id="GO:0003676">
    <property type="term" value="F:nucleic acid binding"/>
    <property type="evidence" value="ECO:0007669"/>
    <property type="project" value="InterPro"/>
</dbReference>
<dbReference type="CDD" id="cd18795">
    <property type="entry name" value="SF2_C_Ski2"/>
    <property type="match status" value="1"/>
</dbReference>
<evidence type="ECO:0000256" key="4">
    <source>
        <dbReference type="ARBA" id="ARBA00022840"/>
    </source>
</evidence>
<dbReference type="Pfam" id="PF00271">
    <property type="entry name" value="Helicase_C"/>
    <property type="match status" value="1"/>
</dbReference>
<dbReference type="EMBL" id="EQ962661">
    <property type="protein sequence ID" value="EED11862.1"/>
    <property type="molecule type" value="Genomic_DNA"/>
</dbReference>
<dbReference type="PANTHER" id="PTHR44533:SF4">
    <property type="entry name" value="DEAD_H RNA HELICASE, PUTATIVE-RELATED"/>
    <property type="match status" value="1"/>
</dbReference>
<dbReference type="InParanoid" id="B8MUU2"/>
<evidence type="ECO:0000256" key="5">
    <source>
        <dbReference type="SAM" id="MobiDB-lite"/>
    </source>
</evidence>
<sequence length="1845" mass="208633">MKEAEELLKWFDGLTTRILDLVGDYAGDELFLIEGDSLLLQCFSDENLDFSHGLQLLHITYLVEKLLSQLKQRKCVFHVVFFSNHAQICIPPNIDERLQPKYRLAREAILQHLAQNLPASVPSIEIHFFDDYRCGSFEKYLHTVGAYFLMCHDGTNPRNIQGFAELSEDSDTEQSDDDYLEVSDQDEYSNSPLSRDWPGKTMLRSMMRWFICHGYNISILNSLECRNSKVMSTILEGSVSRDRNICESITYHSTSPDPSSFSPTNIDDQVPNNISAMVKQREVELTQSEWVTVIALGMMRLELSPSDYGIVEACALLLHTAILSECRLVERAVVQKRSHAGEAFLEQYANAVVNVLTSRFWNEFITQIPGPCDLGDVVDGNLFLETLSVLKRTKSIDSFGLAALKKFELLRMVLSDMFDINILSAVGSAASGVYGCDPPSPRSVKVVGALREKATDVLPFSNPIVDAHLKPVSIITRDCTEATVSSTTSRIFQELSHWHNHKGLLNAQLKPQLTARQTFITRRYQFFMKDVRRYAASLTNAVGGSLKPETVCVKPRETEVPKNLKSSKGRENSTSKLGINRGPQSSGRKIGGKHVIRDQIATQQQWKHDEIAERHLSAWQSIIEIFDSELDYSTRYIQVRQYLERLPSDKRSAVEVEVLAYMTSTLVLMWKGKCNGRCRDSSMPLVALIWHTIQQIAKAKHGVTEEIAQCIQTTLKALKLPDLELPRHGKRRMTFNFAVLDMNIANISVGLSPPDFQLFYAGPYIDRSMGSTRDPRIHDFEPDMWQREVLDQIDARGSLFVVAPTSAGKTFISFYAIKQILEDDNDGILVYVAPTKALVNQVAAEIEARFSKSFNNMPGKSVWAIHTRDYRINNPTGCQVLITVPHILQIMLLAPSNAKSWSPRIKRIIFDEVHCIGQAEDGVIWEQLLLLAPCPIIALSATVGNPEEFRQWLEMAQKANGLDLRMIQHKTRYSDLRKFIYNPPNKFLFNGLSTPPKLSAPGLDESPSMAFLHPIASLIDRSRGLPEDLSLEPRDCLMLWKVMKKHATDTFPIDDLLDPTTALPEIIKKADVIEWETKLKAVVTDWMSHDNSPFEAVVLELSKTLSTANPELQVSGEFHGSLTPAVIEKSNICDTTLPLICSLHDQDALPALFFNYDRENCERICDHLLNQLEESEKRWKETSPEWHKKLTKFEKWQKAREKQVLLVKEPKSKYRRRAGGDNQRISKSELMREMASKESSHFESFNSEDPIRGFHFADEMKLTSSEFENYATELRIFEVPERLISALKRGIGVHHAGMNRRYRQVCEILFRKGYLRVVIATGTLALGVNMPCKTVVFSGDSVYLTALNFRQAAGRAGRRGFDFLGNVVFQGLSYQKVCRLLSSRLPDLNGHFPITTSLVLRLFILLHESNQASYAIKAVNSILSCPMVYLGGPESKHTVLHHLRFSIEYLRRNWLLDRQGRALNFAGMVAHLYYTENSSFAFHALLSNGYFHRLCKNIDRSPNETLRTLMLVLSHVFGRRSLPTSVLESWEAREKSTSVVILPQLPRSAAAILNSHNEKTLSVYSAYVTTFIEQHIHDSDSTLPLTGTKCGGNEPAKEVSTLMSFLEPTQVTSSFIALSGHRDEWNSIRDLCNKVRSGVWLEKSAIPHVQVAPENGQAPLNAYLYDFFKHGNVHALVNENKIRRGDLWSFLNDFSLVLATIVTTLENFMKLSPRIDVDMLETLGSGDRLEEEMDENALGSVENQLTSMNLPPSKEKQPVKPVAIRLAKTKANVLENWDDDLIDDEEDNRVSQTGDSGFTQYHGSADPFLTPDTDVVLSSQGLLQVLQAFKMLQVEFNEKFKAMWA</sequence>
<dbReference type="HOGENOM" id="CLU_002305_2_0_1"/>
<evidence type="ECO:0000313" key="7">
    <source>
        <dbReference type="EMBL" id="EED11862.1"/>
    </source>
</evidence>
<feature type="compositionally biased region" description="Basic and acidic residues" evidence="5">
    <location>
        <begin position="554"/>
        <end position="573"/>
    </location>
</feature>
<dbReference type="Gene3D" id="3.40.50.300">
    <property type="entry name" value="P-loop containing nucleotide triphosphate hydrolases"/>
    <property type="match status" value="2"/>
</dbReference>
<dbReference type="PANTHER" id="PTHR44533">
    <property type="entry name" value="DEAD/H RNA HELICASE, PUTATIVE-RELATED"/>
    <property type="match status" value="1"/>
</dbReference>
<feature type="region of interest" description="Disordered" evidence="5">
    <location>
        <begin position="166"/>
        <end position="193"/>
    </location>
</feature>
<dbReference type="SUPFAM" id="SSF52540">
    <property type="entry name" value="P-loop containing nucleoside triphosphate hydrolases"/>
    <property type="match status" value="1"/>
</dbReference>
<evidence type="ECO:0000259" key="6">
    <source>
        <dbReference type="PROSITE" id="PS51192"/>
    </source>
</evidence>
<evidence type="ECO:0000256" key="3">
    <source>
        <dbReference type="ARBA" id="ARBA00022806"/>
    </source>
</evidence>
<proteinExistence type="predicted"/>
<dbReference type="Pfam" id="PF23002">
    <property type="entry name" value="PIN-like_DDX60"/>
    <property type="match status" value="1"/>
</dbReference>
<dbReference type="VEuPathDB" id="FungiDB:TSTA_110420"/>
<name>B8MUU2_TALSN</name>
<keyword evidence="4" id="KW-0067">ATP-binding</keyword>
<dbReference type="InterPro" id="IPR001650">
    <property type="entry name" value="Helicase_C-like"/>
</dbReference>
<dbReference type="STRING" id="441959.B8MUU2"/>
<dbReference type="FunFam" id="3.40.50.300:FF:001039">
    <property type="entry name" value="ATP-dependent RNA helicase DDX60"/>
    <property type="match status" value="1"/>
</dbReference>
<dbReference type="SMART" id="SM00490">
    <property type="entry name" value="HELICc"/>
    <property type="match status" value="1"/>
</dbReference>
<dbReference type="RefSeq" id="XP_002488618.1">
    <property type="nucleotide sequence ID" value="XM_002488573.1"/>
</dbReference>
<dbReference type="PROSITE" id="PS51192">
    <property type="entry name" value="HELICASE_ATP_BIND_1"/>
    <property type="match status" value="1"/>
</dbReference>
<dbReference type="Pfam" id="PF26076">
    <property type="entry name" value="WHD_DDX60"/>
    <property type="match status" value="1"/>
</dbReference>
<dbReference type="InterPro" id="IPR011545">
    <property type="entry name" value="DEAD/DEAH_box_helicase_dom"/>
</dbReference>
<dbReference type="OMA" id="GYFHRLC"/>
<protein>
    <submittedName>
        <fullName evidence="7">DEAD/DEAH box helicase, putative</fullName>
    </submittedName>
</protein>
<dbReference type="OrthoDB" id="2320933at2759"/>
<keyword evidence="3 7" id="KW-0347">Helicase</keyword>
<dbReference type="GO" id="GO:0005524">
    <property type="term" value="F:ATP binding"/>
    <property type="evidence" value="ECO:0007669"/>
    <property type="project" value="UniProtKB-KW"/>
</dbReference>
<dbReference type="InterPro" id="IPR055124">
    <property type="entry name" value="PIN-like_DDX60"/>
</dbReference>
<dbReference type="GO" id="GO:0004386">
    <property type="term" value="F:helicase activity"/>
    <property type="evidence" value="ECO:0007669"/>
    <property type="project" value="UniProtKB-KW"/>
</dbReference>
<dbReference type="GeneID" id="8107274"/>
<evidence type="ECO:0000256" key="1">
    <source>
        <dbReference type="ARBA" id="ARBA00022741"/>
    </source>
</evidence>
<feature type="compositionally biased region" description="Polar residues" evidence="5">
    <location>
        <begin position="574"/>
        <end position="587"/>
    </location>
</feature>
<keyword evidence="8" id="KW-1185">Reference proteome</keyword>
<dbReference type="SMART" id="SM00487">
    <property type="entry name" value="DEXDc"/>
    <property type="match status" value="1"/>
</dbReference>
<feature type="region of interest" description="Disordered" evidence="5">
    <location>
        <begin position="554"/>
        <end position="593"/>
    </location>
</feature>
<feature type="domain" description="Helicase ATP-binding" evidence="6">
    <location>
        <begin position="790"/>
        <end position="961"/>
    </location>
</feature>
<dbReference type="PhylomeDB" id="B8MUU2"/>
<accession>B8MUU2</accession>
<dbReference type="InterPro" id="IPR014001">
    <property type="entry name" value="Helicase_ATP-bd"/>
</dbReference>
<reference evidence="8" key="1">
    <citation type="journal article" date="2015" name="Genome Announc.">
        <title>Genome sequence of the AIDS-associated pathogen Penicillium marneffei (ATCC18224) and its near taxonomic relative Talaromyces stipitatus (ATCC10500).</title>
        <authorList>
            <person name="Nierman W.C."/>
            <person name="Fedorova-Abrams N.D."/>
            <person name="Andrianopoulos A."/>
        </authorList>
    </citation>
    <scope>NUCLEOTIDE SEQUENCE [LARGE SCALE GENOMIC DNA]</scope>
    <source>
        <strain evidence="8">ATCC 10500 / CBS 375.48 / QM 6759 / NRRL 1006</strain>
    </source>
</reference>
<dbReference type="InterPro" id="IPR027417">
    <property type="entry name" value="P-loop_NTPase"/>
</dbReference>
<keyword evidence="1" id="KW-0547">Nucleotide-binding</keyword>
<dbReference type="Proteomes" id="UP000001745">
    <property type="component" value="Unassembled WGS sequence"/>
</dbReference>
<dbReference type="InterPro" id="IPR052431">
    <property type="entry name" value="SKI2_subfamily_helicases"/>
</dbReference>
<feature type="compositionally biased region" description="Acidic residues" evidence="5">
    <location>
        <begin position="166"/>
        <end position="187"/>
    </location>
</feature>
<gene>
    <name evidence="7" type="ORF">TSTA_110420</name>
</gene>
<dbReference type="GO" id="GO:0016787">
    <property type="term" value="F:hydrolase activity"/>
    <property type="evidence" value="ECO:0007669"/>
    <property type="project" value="UniProtKB-KW"/>
</dbReference>
<dbReference type="Pfam" id="PF00270">
    <property type="entry name" value="DEAD"/>
    <property type="match status" value="1"/>
</dbReference>
<evidence type="ECO:0000256" key="2">
    <source>
        <dbReference type="ARBA" id="ARBA00022801"/>
    </source>
</evidence>